<keyword evidence="1" id="KW-0472">Membrane</keyword>
<feature type="transmembrane region" description="Helical" evidence="1">
    <location>
        <begin position="25"/>
        <end position="51"/>
    </location>
</feature>
<reference evidence="2 3" key="1">
    <citation type="journal article" date="2011" name="Int. J. Syst. Evol. Microbiol.">
        <title>Description of Undibacterium oligocarboniphilum sp. nov., isolated from purified water, and Undibacterium pigrum strain CCUG 49012 as the type strain of Undibacterium parvum sp. nov., and emended descriptions of the genus Undibacterium and the species Undibacterium pigrum.</title>
        <authorList>
            <person name="Eder W."/>
            <person name="Wanner G."/>
            <person name="Ludwig W."/>
            <person name="Busse H.J."/>
            <person name="Ziemke-Kageler F."/>
            <person name="Lang E."/>
        </authorList>
    </citation>
    <scope>NUCLEOTIDE SEQUENCE [LARGE SCALE GENOMIC DNA]</scope>
    <source>
        <strain evidence="2 3">DSM 23061</strain>
    </source>
</reference>
<dbReference type="KEGG" id="upv:EJN92_10290"/>
<evidence type="ECO:0000313" key="2">
    <source>
        <dbReference type="EMBL" id="AZP12354.1"/>
    </source>
</evidence>
<dbReference type="Proteomes" id="UP000275663">
    <property type="component" value="Chromosome"/>
</dbReference>
<gene>
    <name evidence="2" type="ORF">EJN92_10290</name>
</gene>
<dbReference type="AlphaFoldDB" id="A0A3Q9BQP5"/>
<keyword evidence="3" id="KW-1185">Reference proteome</keyword>
<evidence type="ECO:0000256" key="1">
    <source>
        <dbReference type="SAM" id="Phobius"/>
    </source>
</evidence>
<dbReference type="RefSeq" id="WP_126127736.1">
    <property type="nucleotide sequence ID" value="NZ_CP034464.1"/>
</dbReference>
<keyword evidence="1" id="KW-1133">Transmembrane helix</keyword>
<dbReference type="OrthoDB" id="8527806at2"/>
<sequence length="226" mass="24830">MDSRSLFSYASAYFRSGSGISRKTLYWIVGSVLFVAVMLIWALIASAQWLLYQSRDVAADMLNSAPKISEVVLGKLEHVIPGTSKTLEAAVPGAREALEGLVPGAAVATDTLESVMSGLDLKRAALREVSGTDIAPIARYSGMVRIAWDQAGSAQFEGKADFKQVRQHYRDAFIEQGYTETTVSANQETEVQEYLKEQERYKLTTTQKSATMVQLKIEKLALHSIS</sequence>
<dbReference type="EMBL" id="CP034464">
    <property type="protein sequence ID" value="AZP12354.1"/>
    <property type="molecule type" value="Genomic_DNA"/>
</dbReference>
<keyword evidence="1" id="KW-0812">Transmembrane</keyword>
<organism evidence="2 3">
    <name type="scientific">Undibacterium parvum</name>
    <dbReference type="NCBI Taxonomy" id="401471"/>
    <lineage>
        <taxon>Bacteria</taxon>
        <taxon>Pseudomonadati</taxon>
        <taxon>Pseudomonadota</taxon>
        <taxon>Betaproteobacteria</taxon>
        <taxon>Burkholderiales</taxon>
        <taxon>Oxalobacteraceae</taxon>
        <taxon>Undibacterium</taxon>
    </lineage>
</organism>
<protein>
    <submittedName>
        <fullName evidence="2">Uncharacterized protein</fullName>
    </submittedName>
</protein>
<evidence type="ECO:0000313" key="3">
    <source>
        <dbReference type="Proteomes" id="UP000275663"/>
    </source>
</evidence>
<accession>A0A3Q9BQP5</accession>
<proteinExistence type="predicted"/>
<name>A0A3Q9BQP5_9BURK</name>